<dbReference type="PROSITE" id="PS50102">
    <property type="entry name" value="RRM"/>
    <property type="match status" value="2"/>
</dbReference>
<feature type="compositionally biased region" description="Low complexity" evidence="6">
    <location>
        <begin position="135"/>
        <end position="154"/>
    </location>
</feature>
<accession>A0A9P0QUH7</accession>
<keyword evidence="2" id="KW-0677">Repeat</keyword>
<dbReference type="InterPro" id="IPR035979">
    <property type="entry name" value="RBD_domain_sf"/>
</dbReference>
<evidence type="ECO:0000313" key="9">
    <source>
        <dbReference type="Proteomes" id="UP000837801"/>
    </source>
</evidence>
<keyword evidence="9" id="KW-1185">Reference proteome</keyword>
<dbReference type="EMBL" id="CAKXYY010000024">
    <property type="protein sequence ID" value="CAH2355281.1"/>
    <property type="molecule type" value="Genomic_DNA"/>
</dbReference>
<dbReference type="Proteomes" id="UP000837801">
    <property type="component" value="Unassembled WGS sequence"/>
</dbReference>
<comment type="subcellular location">
    <subcellularLocation>
        <location evidence="1">Nucleus</location>
    </subcellularLocation>
</comment>
<dbReference type="CDD" id="cd00590">
    <property type="entry name" value="RRM_SF"/>
    <property type="match status" value="1"/>
</dbReference>
<feature type="compositionally biased region" description="Basic residues" evidence="6">
    <location>
        <begin position="158"/>
        <end position="169"/>
    </location>
</feature>
<dbReference type="InterPro" id="IPR012677">
    <property type="entry name" value="Nucleotide-bd_a/b_plait_sf"/>
</dbReference>
<sequence>MSAVETKPVIEERIYIGNVDYKATEDDLRELFSELNVTEVDIPTKNIYSNKKVLNKPLGFAFVQFETKDDADKVIEEFNGKEFKGRKVYVKKAVPPPTEEEKQKKLEEFRAKTLAAKEKKKKAAAEAAAAAAASATAVSADATTAEADGATEGTTESKKKKPAKKRSPRPPKLPLEEGTKSTDTVFITNLPFDANIKTLTGVFKDYKPVWIHVPLRKPPYRRSAQAKVQSKPQKNKGIAFIKFSDEDLQKKAIEEFNGIEIGERKIVVDVAVDARIPVEGAKEENGEKEGEEKEVKEEVEIVEETA</sequence>
<keyword evidence="3 5" id="KW-0694">RNA-binding</keyword>
<evidence type="ECO:0000256" key="4">
    <source>
        <dbReference type="ARBA" id="ARBA00023242"/>
    </source>
</evidence>
<evidence type="ECO:0000256" key="1">
    <source>
        <dbReference type="ARBA" id="ARBA00004123"/>
    </source>
</evidence>
<organism evidence="8 9">
    <name type="scientific">[Candida] railenensis</name>
    <dbReference type="NCBI Taxonomy" id="45579"/>
    <lineage>
        <taxon>Eukaryota</taxon>
        <taxon>Fungi</taxon>
        <taxon>Dikarya</taxon>
        <taxon>Ascomycota</taxon>
        <taxon>Saccharomycotina</taxon>
        <taxon>Pichiomycetes</taxon>
        <taxon>Debaryomycetaceae</taxon>
        <taxon>Kurtzmaniella</taxon>
    </lineage>
</organism>
<evidence type="ECO:0000313" key="8">
    <source>
        <dbReference type="EMBL" id="CAH2355281.1"/>
    </source>
</evidence>
<dbReference type="SMART" id="SM00360">
    <property type="entry name" value="RRM"/>
    <property type="match status" value="2"/>
</dbReference>
<evidence type="ECO:0000256" key="5">
    <source>
        <dbReference type="PROSITE-ProRule" id="PRU00176"/>
    </source>
</evidence>
<dbReference type="PANTHER" id="PTHR48039">
    <property type="entry name" value="RNA-BINDING MOTIF PROTEIN 14B"/>
    <property type="match status" value="1"/>
</dbReference>
<dbReference type="SUPFAM" id="SSF54928">
    <property type="entry name" value="RNA-binding domain, RBD"/>
    <property type="match status" value="1"/>
</dbReference>
<dbReference type="GO" id="GO:0005730">
    <property type="term" value="C:nucleolus"/>
    <property type="evidence" value="ECO:0007669"/>
    <property type="project" value="TreeGrafter"/>
</dbReference>
<evidence type="ECO:0000256" key="3">
    <source>
        <dbReference type="ARBA" id="ARBA00022884"/>
    </source>
</evidence>
<dbReference type="InterPro" id="IPR051945">
    <property type="entry name" value="RRM_MRD1_RNA_proc_ribogen"/>
</dbReference>
<feature type="domain" description="RRM" evidence="7">
    <location>
        <begin position="12"/>
        <end position="95"/>
    </location>
</feature>
<comment type="caution">
    <text evidence="8">The sequence shown here is derived from an EMBL/GenBank/DDBJ whole genome shotgun (WGS) entry which is preliminary data.</text>
</comment>
<evidence type="ECO:0000259" key="7">
    <source>
        <dbReference type="PROSITE" id="PS50102"/>
    </source>
</evidence>
<dbReference type="OrthoDB" id="439808at2759"/>
<reference evidence="8" key="1">
    <citation type="submission" date="2022-03" db="EMBL/GenBank/DDBJ databases">
        <authorList>
            <person name="Legras J.-L."/>
            <person name="Devillers H."/>
            <person name="Grondin C."/>
        </authorList>
    </citation>
    <scope>NUCLEOTIDE SEQUENCE</scope>
    <source>
        <strain evidence="8">CLIB 1423</strain>
    </source>
</reference>
<feature type="region of interest" description="Disordered" evidence="6">
    <location>
        <begin position="135"/>
        <end position="180"/>
    </location>
</feature>
<gene>
    <name evidence="8" type="ORF">CLIB1423_24S00144</name>
</gene>
<feature type="region of interest" description="Disordered" evidence="6">
    <location>
        <begin position="280"/>
        <end position="306"/>
    </location>
</feature>
<dbReference type="Pfam" id="PF00076">
    <property type="entry name" value="RRM_1"/>
    <property type="match status" value="2"/>
</dbReference>
<dbReference type="PANTHER" id="PTHR48039:SF5">
    <property type="entry name" value="RNA-BINDING PROTEIN 28"/>
    <property type="match status" value="1"/>
</dbReference>
<name>A0A9P0QUH7_9ASCO</name>
<evidence type="ECO:0000256" key="2">
    <source>
        <dbReference type="ARBA" id="ARBA00022737"/>
    </source>
</evidence>
<feature type="domain" description="RRM" evidence="7">
    <location>
        <begin position="183"/>
        <end position="273"/>
    </location>
</feature>
<keyword evidence="4" id="KW-0539">Nucleus</keyword>
<evidence type="ECO:0000256" key="6">
    <source>
        <dbReference type="SAM" id="MobiDB-lite"/>
    </source>
</evidence>
<dbReference type="GO" id="GO:0003729">
    <property type="term" value="F:mRNA binding"/>
    <property type="evidence" value="ECO:0007669"/>
    <property type="project" value="TreeGrafter"/>
</dbReference>
<protein>
    <submittedName>
        <fullName evidence="8">Single-stranded nucleic acid-binding protein</fullName>
    </submittedName>
</protein>
<dbReference type="AlphaFoldDB" id="A0A9P0QUH7"/>
<feature type="compositionally biased region" description="Basic and acidic residues" evidence="6">
    <location>
        <begin position="280"/>
        <end position="299"/>
    </location>
</feature>
<dbReference type="Gene3D" id="3.30.70.330">
    <property type="match status" value="2"/>
</dbReference>
<dbReference type="InterPro" id="IPR000504">
    <property type="entry name" value="RRM_dom"/>
</dbReference>
<proteinExistence type="predicted"/>